<keyword evidence="1" id="KW-1133">Transmembrane helix</keyword>
<evidence type="ECO:0008006" key="4">
    <source>
        <dbReference type="Google" id="ProtNLM"/>
    </source>
</evidence>
<accession>K0T481</accession>
<feature type="transmembrane region" description="Helical" evidence="1">
    <location>
        <begin position="89"/>
        <end position="111"/>
    </location>
</feature>
<comment type="caution">
    <text evidence="2">The sequence shown here is derived from an EMBL/GenBank/DDBJ whole genome shotgun (WGS) entry which is preliminary data.</text>
</comment>
<dbReference type="Proteomes" id="UP000266841">
    <property type="component" value="Unassembled WGS sequence"/>
</dbReference>
<sequence>MDEEAAENQAVEEPLLPDASLKTDSDVFEIEPYQELFISAKLKQLSINVLRFAIFVDAVAGTIEQPNYPIMVLPGAHADSFPSTAPFDFAAATYFVPMAALLGVSISSLVIGGASDKYGRKPMMLLCLYGTVAGCILKYLFRGKIDSSSCGVQDHYRHLFLLTPCPPPANPSLPPGNFWTYNAFNFLNGLFSASVPVGLAYAGDVNESKREKDAE</sequence>
<feature type="transmembrane region" description="Helical" evidence="1">
    <location>
        <begin position="183"/>
        <end position="202"/>
    </location>
</feature>
<evidence type="ECO:0000313" key="3">
    <source>
        <dbReference type="Proteomes" id="UP000266841"/>
    </source>
</evidence>
<protein>
    <recommendedName>
        <fullName evidence="4">Major facilitator superfamily (MFS) profile domain-containing protein</fullName>
    </recommendedName>
</protein>
<evidence type="ECO:0000256" key="1">
    <source>
        <dbReference type="SAM" id="Phobius"/>
    </source>
</evidence>
<dbReference type="AlphaFoldDB" id="K0T481"/>
<reference evidence="2 3" key="1">
    <citation type="journal article" date="2012" name="Genome Biol.">
        <title>Genome and low-iron response of an oceanic diatom adapted to chronic iron limitation.</title>
        <authorList>
            <person name="Lommer M."/>
            <person name="Specht M."/>
            <person name="Roy A.S."/>
            <person name="Kraemer L."/>
            <person name="Andreson R."/>
            <person name="Gutowska M.A."/>
            <person name="Wolf J."/>
            <person name="Bergner S.V."/>
            <person name="Schilhabel M.B."/>
            <person name="Klostermeier U.C."/>
            <person name="Beiko R.G."/>
            <person name="Rosenstiel P."/>
            <person name="Hippler M."/>
            <person name="Laroche J."/>
        </authorList>
    </citation>
    <scope>NUCLEOTIDE SEQUENCE [LARGE SCALE GENOMIC DNA]</scope>
    <source>
        <strain evidence="2 3">CCMP1005</strain>
    </source>
</reference>
<evidence type="ECO:0000313" key="2">
    <source>
        <dbReference type="EMBL" id="EJK73533.1"/>
    </source>
</evidence>
<feature type="transmembrane region" description="Helical" evidence="1">
    <location>
        <begin position="123"/>
        <end position="141"/>
    </location>
</feature>
<dbReference type="Gene3D" id="1.20.1250.20">
    <property type="entry name" value="MFS general substrate transporter like domains"/>
    <property type="match status" value="1"/>
</dbReference>
<organism evidence="2 3">
    <name type="scientific">Thalassiosira oceanica</name>
    <name type="common">Marine diatom</name>
    <dbReference type="NCBI Taxonomy" id="159749"/>
    <lineage>
        <taxon>Eukaryota</taxon>
        <taxon>Sar</taxon>
        <taxon>Stramenopiles</taxon>
        <taxon>Ochrophyta</taxon>
        <taxon>Bacillariophyta</taxon>
        <taxon>Coscinodiscophyceae</taxon>
        <taxon>Thalassiosirophycidae</taxon>
        <taxon>Thalassiosirales</taxon>
        <taxon>Thalassiosiraceae</taxon>
        <taxon>Thalassiosira</taxon>
    </lineage>
</organism>
<dbReference type="SUPFAM" id="SSF103473">
    <property type="entry name" value="MFS general substrate transporter"/>
    <property type="match status" value="1"/>
</dbReference>
<dbReference type="EMBL" id="AGNL01004428">
    <property type="protein sequence ID" value="EJK73533.1"/>
    <property type="molecule type" value="Genomic_DNA"/>
</dbReference>
<keyword evidence="1" id="KW-0472">Membrane</keyword>
<keyword evidence="1" id="KW-0812">Transmembrane</keyword>
<gene>
    <name evidence="2" type="ORF">THAOC_04837</name>
</gene>
<feature type="non-terminal residue" evidence="2">
    <location>
        <position position="215"/>
    </location>
</feature>
<name>K0T481_THAOC</name>
<keyword evidence="3" id="KW-1185">Reference proteome</keyword>
<proteinExistence type="predicted"/>
<dbReference type="OrthoDB" id="10262656at2759"/>
<dbReference type="InterPro" id="IPR036259">
    <property type="entry name" value="MFS_trans_sf"/>
</dbReference>